<feature type="region of interest" description="Disordered" evidence="1">
    <location>
        <begin position="519"/>
        <end position="618"/>
    </location>
</feature>
<protein>
    <submittedName>
        <fullName evidence="3">Uncharacterized protein</fullName>
    </submittedName>
</protein>
<keyword evidence="2" id="KW-0812">Transmembrane</keyword>
<evidence type="ECO:0000313" key="4">
    <source>
        <dbReference type="Proteomes" id="UP000239650"/>
    </source>
</evidence>
<sequence length="649" mass="66803">MKKVSHKKLLRRTLYVCSGTLLLLNSGVGVASVFVINQNRAQASQVNPRAGLADISILQNASLTSTTGTQMTPNAQGNFDLSLNYTGQGVATVGVADKKVLVYALPASLQGKVVGGSTVDIQADLLPITPGDVPGVKTLFDALGLTITALDKALKIPAVVAAFNDLKKVQDLGSYQETVTANVSPDGKTISVDFTQGFGRYVHQAYAALFNTLRDAIAAVHSDNILIETLVKALQKASADLFAIIDAIAGGTSTILDSALSGNLLGSASGTLHTTVSDPGVPTDTVKAAAINNALISADILTAVEQEGEAVTLNFPTTATNPIENYDVATPTVTQPVAGQITVAGNVILKEPIPDVTSFEATVTLADGTQKTAAVDENGNFNVPIDAVKAGDKLTVEIIAHNGDHEKGSDKVNVTVEAGNPGETNPLENYVVAKPSVDPVKAGDTKVTGKVTINKPFPEGTTFEASVTMPDGSVKYGMVDINGNFIVKTGQLKAGQRLIVTIIAHNGDFEKDGQPVTVRVADNNQDGSGNGNGGTGNGGNTNGNSNGSHNPGNNNAGNGGQTNNGGNGQLGNSNNVNNLTNNGSNSGQNNHHMLNVGVSDTTGSQNANSKAGDLPQTDANKTGVWAAVGAFLIAMVALFKSLLPIKRDK</sequence>
<feature type="compositionally biased region" description="Gly residues" evidence="1">
    <location>
        <begin position="557"/>
        <end position="569"/>
    </location>
</feature>
<evidence type="ECO:0000256" key="2">
    <source>
        <dbReference type="SAM" id="Phobius"/>
    </source>
</evidence>
<evidence type="ECO:0000313" key="3">
    <source>
        <dbReference type="EMBL" id="SPE21237.1"/>
    </source>
</evidence>
<comment type="caution">
    <text evidence="3">The sequence shown here is derived from an EMBL/GenBank/DDBJ whole genome shotgun (WGS) entry which is preliminary data.</text>
</comment>
<gene>
    <name evidence="3" type="ORF">LAS9267_01229</name>
</gene>
<keyword evidence="2" id="KW-1133">Transmembrane helix</keyword>
<feature type="compositionally biased region" description="Low complexity" evidence="1">
    <location>
        <begin position="570"/>
        <end position="590"/>
    </location>
</feature>
<dbReference type="InterPro" id="IPR046762">
    <property type="entry name" value="pAdhesive_17"/>
</dbReference>
<feature type="compositionally biased region" description="Gly residues" evidence="1">
    <location>
        <begin position="528"/>
        <end position="541"/>
    </location>
</feature>
<dbReference type="Pfam" id="PF20609">
    <property type="entry name" value="pAdhesive_17"/>
    <property type="match status" value="1"/>
</dbReference>
<dbReference type="AlphaFoldDB" id="A0A9N7PAA5"/>
<feature type="transmembrane region" description="Helical" evidence="2">
    <location>
        <begin position="624"/>
        <end position="643"/>
    </location>
</feature>
<reference evidence="3 4" key="1">
    <citation type="submission" date="2018-02" db="EMBL/GenBank/DDBJ databases">
        <authorList>
            <person name="Rodrigo-Torres L."/>
            <person name="Arahal R. D."/>
            <person name="Lucena T."/>
        </authorList>
    </citation>
    <scope>NUCLEOTIDE SEQUENCE [LARGE SCALE GENOMIC DNA]</scope>
    <source>
        <strain evidence="3 4">CECT 9267</strain>
    </source>
</reference>
<dbReference type="GeneID" id="57133397"/>
<organism evidence="3 4">
    <name type="scientific">Latilactobacillus sakei</name>
    <name type="common">Lactobacillus sakei</name>
    <dbReference type="NCBI Taxonomy" id="1599"/>
    <lineage>
        <taxon>Bacteria</taxon>
        <taxon>Bacillati</taxon>
        <taxon>Bacillota</taxon>
        <taxon>Bacilli</taxon>
        <taxon>Lactobacillales</taxon>
        <taxon>Lactobacillaceae</taxon>
        <taxon>Latilactobacillus</taxon>
    </lineage>
</organism>
<dbReference type="Proteomes" id="UP000239650">
    <property type="component" value="Unassembled WGS sequence"/>
</dbReference>
<proteinExistence type="predicted"/>
<feature type="compositionally biased region" description="Low complexity" evidence="1">
    <location>
        <begin position="542"/>
        <end position="556"/>
    </location>
</feature>
<evidence type="ECO:0000256" key="1">
    <source>
        <dbReference type="SAM" id="MobiDB-lite"/>
    </source>
</evidence>
<feature type="compositionally biased region" description="Polar residues" evidence="1">
    <location>
        <begin position="598"/>
        <end position="609"/>
    </location>
</feature>
<dbReference type="RefSeq" id="WP_035146461.1">
    <property type="nucleotide sequence ID" value="NZ_CAKMCP010000001.1"/>
</dbReference>
<keyword evidence="2" id="KW-0472">Membrane</keyword>
<name>A0A9N7PAA5_LATSK</name>
<accession>A0A9N7PAA5</accession>
<dbReference type="EMBL" id="OKRC01000005">
    <property type="protein sequence ID" value="SPE21237.1"/>
    <property type="molecule type" value="Genomic_DNA"/>
</dbReference>